<dbReference type="STRING" id="1036612.A0A1L9SYR8"/>
<dbReference type="EMBL" id="KV878603">
    <property type="protein sequence ID" value="OJJ52296.1"/>
    <property type="molecule type" value="Genomic_DNA"/>
</dbReference>
<protein>
    <submittedName>
        <fullName evidence="1">Uncharacterized protein</fullName>
    </submittedName>
</protein>
<dbReference type="RefSeq" id="XP_040696102.1">
    <property type="nucleotide sequence ID" value="XM_040843305.1"/>
</dbReference>
<dbReference type="VEuPathDB" id="FungiDB:ASPSYDRAFT_164973"/>
<dbReference type="Proteomes" id="UP000184356">
    <property type="component" value="Unassembled WGS sequence"/>
</dbReference>
<accession>A0A1L9SYR8</accession>
<evidence type="ECO:0000313" key="2">
    <source>
        <dbReference type="Proteomes" id="UP000184356"/>
    </source>
</evidence>
<proteinExistence type="predicted"/>
<keyword evidence="2" id="KW-1185">Reference proteome</keyword>
<reference evidence="2" key="1">
    <citation type="journal article" date="2017" name="Genome Biol.">
        <title>Comparative genomics reveals high biological diversity and specific adaptations in the industrially and medically important fungal genus Aspergillus.</title>
        <authorList>
            <person name="de Vries R.P."/>
            <person name="Riley R."/>
            <person name="Wiebenga A."/>
            <person name="Aguilar-Osorio G."/>
            <person name="Amillis S."/>
            <person name="Uchima C.A."/>
            <person name="Anderluh G."/>
            <person name="Asadollahi M."/>
            <person name="Askin M."/>
            <person name="Barry K."/>
            <person name="Battaglia E."/>
            <person name="Bayram O."/>
            <person name="Benocci T."/>
            <person name="Braus-Stromeyer S.A."/>
            <person name="Caldana C."/>
            <person name="Canovas D."/>
            <person name="Cerqueira G.C."/>
            <person name="Chen F."/>
            <person name="Chen W."/>
            <person name="Choi C."/>
            <person name="Clum A."/>
            <person name="Dos Santos R.A."/>
            <person name="Damasio A.R."/>
            <person name="Diallinas G."/>
            <person name="Emri T."/>
            <person name="Fekete E."/>
            <person name="Flipphi M."/>
            <person name="Freyberg S."/>
            <person name="Gallo A."/>
            <person name="Gournas C."/>
            <person name="Habgood R."/>
            <person name="Hainaut M."/>
            <person name="Harispe M.L."/>
            <person name="Henrissat B."/>
            <person name="Hilden K.S."/>
            <person name="Hope R."/>
            <person name="Hossain A."/>
            <person name="Karabika E."/>
            <person name="Karaffa L."/>
            <person name="Karanyi Z."/>
            <person name="Krasevec N."/>
            <person name="Kuo A."/>
            <person name="Kusch H."/>
            <person name="LaButti K."/>
            <person name="Lagendijk E.L."/>
            <person name="Lapidus A."/>
            <person name="Levasseur A."/>
            <person name="Lindquist E."/>
            <person name="Lipzen A."/>
            <person name="Logrieco A.F."/>
            <person name="MacCabe A."/>
            <person name="Maekelae M.R."/>
            <person name="Malavazi I."/>
            <person name="Melin P."/>
            <person name="Meyer V."/>
            <person name="Mielnichuk N."/>
            <person name="Miskei M."/>
            <person name="Molnar A.P."/>
            <person name="Mule G."/>
            <person name="Ngan C.Y."/>
            <person name="Orejas M."/>
            <person name="Orosz E."/>
            <person name="Ouedraogo J.P."/>
            <person name="Overkamp K.M."/>
            <person name="Park H.-S."/>
            <person name="Perrone G."/>
            <person name="Piumi F."/>
            <person name="Punt P.J."/>
            <person name="Ram A.F."/>
            <person name="Ramon A."/>
            <person name="Rauscher S."/>
            <person name="Record E."/>
            <person name="Riano-Pachon D.M."/>
            <person name="Robert V."/>
            <person name="Roehrig J."/>
            <person name="Ruller R."/>
            <person name="Salamov A."/>
            <person name="Salih N.S."/>
            <person name="Samson R.A."/>
            <person name="Sandor E."/>
            <person name="Sanguinetti M."/>
            <person name="Schuetze T."/>
            <person name="Sepcic K."/>
            <person name="Shelest E."/>
            <person name="Sherlock G."/>
            <person name="Sophianopoulou V."/>
            <person name="Squina F.M."/>
            <person name="Sun H."/>
            <person name="Susca A."/>
            <person name="Todd R.B."/>
            <person name="Tsang A."/>
            <person name="Unkles S.E."/>
            <person name="van de Wiele N."/>
            <person name="van Rossen-Uffink D."/>
            <person name="Oliveira J.V."/>
            <person name="Vesth T.C."/>
            <person name="Visser J."/>
            <person name="Yu J.-H."/>
            <person name="Zhou M."/>
            <person name="Andersen M.R."/>
            <person name="Archer D.B."/>
            <person name="Baker S.E."/>
            <person name="Benoit I."/>
            <person name="Brakhage A.A."/>
            <person name="Braus G.H."/>
            <person name="Fischer R."/>
            <person name="Frisvad J.C."/>
            <person name="Goldman G.H."/>
            <person name="Houbraken J."/>
            <person name="Oakley B."/>
            <person name="Pocsi I."/>
            <person name="Scazzocchio C."/>
            <person name="Seiboth B."/>
            <person name="vanKuyk P.A."/>
            <person name="Wortman J."/>
            <person name="Dyer P.S."/>
            <person name="Grigoriev I.V."/>
        </authorList>
    </citation>
    <scope>NUCLEOTIDE SEQUENCE [LARGE SCALE GENOMIC DNA]</scope>
    <source>
        <strain evidence="2">CBS 593.65</strain>
    </source>
</reference>
<evidence type="ECO:0000313" key="1">
    <source>
        <dbReference type="EMBL" id="OJJ52296.1"/>
    </source>
</evidence>
<sequence length="412" mass="46392">MEQQGFCLIVSGIIPDEALVRSLSIERNALDRLASPESPTYLTPADRRQEWQQLMEHNFNLDVLVLLRYFGTTKGGSIWQGPIIHNLAPSSTGTGLRRAHPCREAISIWRPVGRGLGPENGLFKVYPGSHHIRTEDELRNSKIDPVEIRVRADQVLITYGGLWIEEGSGDGILIWMGVSVEIIGLHIDKYCLAFVAEAYNASLFLSRTLSPGLVNAEAGPTLDDSFFPQTRLMRPGEHRSDTVDTFFAHALECISRIVEYFEKLDPTGVTLAACCAVDDPRTAFLTVERGTDIRKWFLRALAVRYLVRRYHSRGGTIKDFIRAENLPDTSQLRNTIRHGKKLYWLEQYLEKPSIWIALLGVLSRLDHLSYEEVYSMSGLIHRYPELLDTPEEWSPLMDGSSQLLGVLSPGGC</sequence>
<dbReference type="OrthoDB" id="4384581at2759"/>
<gene>
    <name evidence="1" type="ORF">ASPSYDRAFT_164973</name>
</gene>
<dbReference type="GeneID" id="63759378"/>
<dbReference type="AlphaFoldDB" id="A0A1L9SYR8"/>
<name>A0A1L9SYR8_9EURO</name>
<organism evidence="1 2">
    <name type="scientific">Aspergillus sydowii CBS 593.65</name>
    <dbReference type="NCBI Taxonomy" id="1036612"/>
    <lineage>
        <taxon>Eukaryota</taxon>
        <taxon>Fungi</taxon>
        <taxon>Dikarya</taxon>
        <taxon>Ascomycota</taxon>
        <taxon>Pezizomycotina</taxon>
        <taxon>Eurotiomycetes</taxon>
        <taxon>Eurotiomycetidae</taxon>
        <taxon>Eurotiales</taxon>
        <taxon>Aspergillaceae</taxon>
        <taxon>Aspergillus</taxon>
        <taxon>Aspergillus subgen. Nidulantes</taxon>
    </lineage>
</organism>